<dbReference type="AlphaFoldDB" id="A0A452GVY4"/>
<feature type="compositionally biased region" description="Basic residues" evidence="1">
    <location>
        <begin position="265"/>
        <end position="275"/>
    </location>
</feature>
<proteinExistence type="predicted"/>
<feature type="region of interest" description="Disordered" evidence="1">
    <location>
        <begin position="1"/>
        <end position="26"/>
    </location>
</feature>
<feature type="compositionally biased region" description="Polar residues" evidence="1">
    <location>
        <begin position="82"/>
        <end position="94"/>
    </location>
</feature>
<feature type="compositionally biased region" description="Polar residues" evidence="1">
    <location>
        <begin position="167"/>
        <end position="189"/>
    </location>
</feature>
<dbReference type="InterPro" id="IPR039363">
    <property type="entry name" value="ZNF750"/>
</dbReference>
<name>A0A452GVY4_9SAUR</name>
<dbReference type="STRING" id="38772.ENSGAGP00000006208"/>
<dbReference type="GO" id="GO:0001228">
    <property type="term" value="F:DNA-binding transcription activator activity, RNA polymerase II-specific"/>
    <property type="evidence" value="ECO:0007669"/>
    <property type="project" value="TreeGrafter"/>
</dbReference>
<organism evidence="2 3">
    <name type="scientific">Gopherus agassizii</name>
    <name type="common">Agassiz's desert tortoise</name>
    <dbReference type="NCBI Taxonomy" id="38772"/>
    <lineage>
        <taxon>Eukaryota</taxon>
        <taxon>Metazoa</taxon>
        <taxon>Chordata</taxon>
        <taxon>Craniata</taxon>
        <taxon>Vertebrata</taxon>
        <taxon>Euteleostomi</taxon>
        <taxon>Archelosauria</taxon>
        <taxon>Testudinata</taxon>
        <taxon>Testudines</taxon>
        <taxon>Cryptodira</taxon>
        <taxon>Durocryptodira</taxon>
        <taxon>Testudinoidea</taxon>
        <taxon>Testudinidae</taxon>
        <taxon>Gopherus</taxon>
    </lineage>
</organism>
<feature type="region of interest" description="Disordered" evidence="1">
    <location>
        <begin position="82"/>
        <end position="101"/>
    </location>
</feature>
<dbReference type="GO" id="GO:1990841">
    <property type="term" value="F:promoter-specific chromatin binding"/>
    <property type="evidence" value="ECO:0007669"/>
    <property type="project" value="TreeGrafter"/>
</dbReference>
<feature type="compositionally biased region" description="Polar residues" evidence="1">
    <location>
        <begin position="241"/>
        <end position="260"/>
    </location>
</feature>
<accession>A0A452GVY4</accession>
<keyword evidence="3" id="KW-1185">Reference proteome</keyword>
<evidence type="ECO:0000256" key="1">
    <source>
        <dbReference type="SAM" id="MobiDB-lite"/>
    </source>
</evidence>
<reference evidence="2" key="2">
    <citation type="submission" date="2025-08" db="UniProtKB">
        <authorList>
            <consortium name="Ensembl"/>
        </authorList>
    </citation>
    <scope>IDENTIFICATION</scope>
</reference>
<reference evidence="3" key="1">
    <citation type="journal article" date="2017" name="PLoS ONE">
        <title>The Agassiz's desert tortoise genome provides a resource for the conservation of a threatened species.</title>
        <authorList>
            <person name="Tollis M."/>
            <person name="DeNardo D.F."/>
            <person name="Cornelius J.A."/>
            <person name="Dolby G.A."/>
            <person name="Edwards T."/>
            <person name="Henen B.T."/>
            <person name="Karl A.E."/>
            <person name="Murphy R.W."/>
            <person name="Kusumi K."/>
        </authorList>
    </citation>
    <scope>NUCLEOTIDE SEQUENCE [LARGE SCALE GENOMIC DNA]</scope>
</reference>
<dbReference type="GO" id="GO:0008544">
    <property type="term" value="P:epidermis development"/>
    <property type="evidence" value="ECO:0007669"/>
    <property type="project" value="TreeGrafter"/>
</dbReference>
<dbReference type="PANTHER" id="PTHR14678:SF1">
    <property type="entry name" value="ZINC FINGER PROTEIN 750"/>
    <property type="match status" value="1"/>
</dbReference>
<dbReference type="PANTHER" id="PTHR14678">
    <property type="entry name" value="PROLINE-RICH PROTEIN 35-RELATED"/>
    <property type="match status" value="1"/>
</dbReference>
<feature type="region of interest" description="Disordered" evidence="1">
    <location>
        <begin position="157"/>
        <end position="197"/>
    </location>
</feature>
<dbReference type="GO" id="GO:0005634">
    <property type="term" value="C:nucleus"/>
    <property type="evidence" value="ECO:0007669"/>
    <property type="project" value="TreeGrafter"/>
</dbReference>
<protein>
    <submittedName>
        <fullName evidence="2">Uncharacterized protein</fullName>
    </submittedName>
</protein>
<dbReference type="Ensembl" id="ENSGAGT00000007217.1">
    <property type="protein sequence ID" value="ENSGAGP00000006208.1"/>
    <property type="gene ID" value="ENSGAGG00000004997.1"/>
</dbReference>
<evidence type="ECO:0000313" key="3">
    <source>
        <dbReference type="Proteomes" id="UP000291020"/>
    </source>
</evidence>
<feature type="compositionally biased region" description="Polar residues" evidence="1">
    <location>
        <begin position="17"/>
        <end position="26"/>
    </location>
</feature>
<feature type="region of interest" description="Disordered" evidence="1">
    <location>
        <begin position="233"/>
        <end position="308"/>
    </location>
</feature>
<dbReference type="GO" id="GO:0000978">
    <property type="term" value="F:RNA polymerase II cis-regulatory region sequence-specific DNA binding"/>
    <property type="evidence" value="ECO:0007669"/>
    <property type="project" value="TreeGrafter"/>
</dbReference>
<sequence length="308" mass="33968">MSPRAGSAATGSPGRPSPTNFTQTSHVCEGLFDLSNKSSSTETGKYDQQEENFSAFRLSLPAFLKYITSFIHVTGEDTYVQTESQAKNEASLSNTEDDTGITPLNLSKKPDIHTGVVHEHLYKNASKMEIQSFIDLQDMPLNLSVKDSYTTVSLKTSFQHSSHDAGTATTPNNENENSEDVYNTMNPNSACDKPSFTAQSTEVQDLRVIDNSDEQKQTAAVALCQLAAYSPSKRRLDNEEQSSQDCSTACTEPTLGSSDTQDNHRNHKAKGQKRTNQKESAKTQQGSKRVRPNDCSRVLTLRKRTRIS</sequence>
<reference evidence="2" key="3">
    <citation type="submission" date="2025-09" db="UniProtKB">
        <authorList>
            <consortium name="Ensembl"/>
        </authorList>
    </citation>
    <scope>IDENTIFICATION</scope>
</reference>
<evidence type="ECO:0000313" key="2">
    <source>
        <dbReference type="Ensembl" id="ENSGAGP00000006208.1"/>
    </source>
</evidence>
<dbReference type="Proteomes" id="UP000291020">
    <property type="component" value="Unassembled WGS sequence"/>
</dbReference>